<proteinExistence type="inferred from homology"/>
<comment type="similarity">
    <text evidence="1">Belongs to the methyltransferase superfamily.</text>
</comment>
<evidence type="ECO:0000256" key="3">
    <source>
        <dbReference type="ARBA" id="ARBA00022679"/>
    </source>
</evidence>
<gene>
    <name evidence="5" type="ORF">C7M61_004285</name>
</gene>
<name>A0A2P7YIJ3_9ASCO</name>
<reference evidence="5 6" key="1">
    <citation type="submission" date="2018-03" db="EMBL/GenBank/DDBJ databases">
        <title>Candida pseudohaemulonii genome assembly and annotation.</title>
        <authorList>
            <person name="Munoz J.F."/>
            <person name="Gade L.G."/>
            <person name="Chow N.A."/>
            <person name="Litvintseva A.P."/>
            <person name="Loparev V.N."/>
            <person name="Cuomo C.A."/>
        </authorList>
    </citation>
    <scope>NUCLEOTIDE SEQUENCE [LARGE SCALE GENOMIC DNA]</scope>
    <source>
        <strain evidence="5 6">B12108</strain>
    </source>
</reference>
<evidence type="ECO:0000313" key="5">
    <source>
        <dbReference type="EMBL" id="PSK35803.1"/>
    </source>
</evidence>
<dbReference type="RefSeq" id="XP_024712276.1">
    <property type="nucleotide sequence ID" value="XM_024859607.1"/>
</dbReference>
<dbReference type="InterPro" id="IPR029063">
    <property type="entry name" value="SAM-dependent_MTases_sf"/>
</dbReference>
<dbReference type="GO" id="GO:0055088">
    <property type="term" value="P:lipid homeostasis"/>
    <property type="evidence" value="ECO:0007669"/>
    <property type="project" value="EnsemblFungi"/>
</dbReference>
<dbReference type="Gene3D" id="3.40.50.150">
    <property type="entry name" value="Vaccinia Virus protein VP39"/>
    <property type="match status" value="1"/>
</dbReference>
<evidence type="ECO:0000313" key="6">
    <source>
        <dbReference type="Proteomes" id="UP000241107"/>
    </source>
</evidence>
<feature type="domain" description="Methyltransferase type 11" evidence="4">
    <location>
        <begin position="44"/>
        <end position="140"/>
    </location>
</feature>
<protein>
    <recommendedName>
        <fullName evidence="4">Methyltransferase type 11 domain-containing protein</fullName>
    </recommendedName>
</protein>
<dbReference type="GO" id="GO:0008757">
    <property type="term" value="F:S-adenosylmethionine-dependent methyltransferase activity"/>
    <property type="evidence" value="ECO:0007669"/>
    <property type="project" value="EnsemblFungi"/>
</dbReference>
<dbReference type="AlphaFoldDB" id="A0A2P7YIJ3"/>
<dbReference type="Pfam" id="PF08241">
    <property type="entry name" value="Methyltransf_11"/>
    <property type="match status" value="1"/>
</dbReference>
<dbReference type="PANTHER" id="PTHR44942:SF4">
    <property type="entry name" value="METHYLTRANSFERASE TYPE 11 DOMAIN-CONTAINING PROTEIN"/>
    <property type="match status" value="1"/>
</dbReference>
<evidence type="ECO:0000256" key="2">
    <source>
        <dbReference type="ARBA" id="ARBA00022603"/>
    </source>
</evidence>
<dbReference type="GO" id="GO:0032259">
    <property type="term" value="P:methylation"/>
    <property type="evidence" value="ECO:0007669"/>
    <property type="project" value="UniProtKB-KW"/>
</dbReference>
<dbReference type="EMBL" id="PYFQ01000013">
    <property type="protein sequence ID" value="PSK35803.1"/>
    <property type="molecule type" value="Genomic_DNA"/>
</dbReference>
<dbReference type="OrthoDB" id="10027013at2759"/>
<keyword evidence="2" id="KW-0489">Methyltransferase</keyword>
<accession>A0A2P7YIJ3</accession>
<dbReference type="InterPro" id="IPR013216">
    <property type="entry name" value="Methyltransf_11"/>
</dbReference>
<dbReference type="SUPFAM" id="SSF53335">
    <property type="entry name" value="S-adenosyl-L-methionine-dependent methyltransferases"/>
    <property type="match status" value="1"/>
</dbReference>
<dbReference type="STRING" id="418784.A0A2P7YIJ3"/>
<evidence type="ECO:0000256" key="1">
    <source>
        <dbReference type="ARBA" id="ARBA00008361"/>
    </source>
</evidence>
<sequence>MTTYQDQDFDAERYNAARPTYPDTFYDHLVEHHKSHGGSLDLALDVGCGPGFVAFKLLNYFKQVIGTDFSPAMIGHCTKDPRVEFSDKIRFYATPAEQAPEEIQPHTVDLITAAEACHWFDHPKFFAESARILKSGGTLAYWFYFDPVFVGNQKATDLVVEWLYDSSKKKYGDSYERFFGPYFDQPGHDIFRTTLSHISPPESEFKDIVRHYYHPHENEGGASFTPLYIERNVSLETFRSQAKSWSGYHNWKHDNPDKPDAADELIDKLAEALGVGLDEPLHVVYPTVFTFATKK</sequence>
<dbReference type="GO" id="GO:0003729">
    <property type="term" value="F:mRNA binding"/>
    <property type="evidence" value="ECO:0007669"/>
    <property type="project" value="EnsemblFungi"/>
</dbReference>
<dbReference type="CDD" id="cd02440">
    <property type="entry name" value="AdoMet_MTases"/>
    <property type="match status" value="1"/>
</dbReference>
<dbReference type="VEuPathDB" id="FungiDB:C7M61_004285"/>
<dbReference type="InterPro" id="IPR051052">
    <property type="entry name" value="Diverse_substrate_MTase"/>
</dbReference>
<comment type="caution">
    <text evidence="5">The sequence shown here is derived from an EMBL/GenBank/DDBJ whole genome shotgun (WGS) entry which is preliminary data.</text>
</comment>
<keyword evidence="3" id="KW-0808">Transferase</keyword>
<organism evidence="5 6">
    <name type="scientific">Candidozyma pseudohaemuli</name>
    <dbReference type="NCBI Taxonomy" id="418784"/>
    <lineage>
        <taxon>Eukaryota</taxon>
        <taxon>Fungi</taxon>
        <taxon>Dikarya</taxon>
        <taxon>Ascomycota</taxon>
        <taxon>Saccharomycotina</taxon>
        <taxon>Pichiomycetes</taxon>
        <taxon>Metschnikowiaceae</taxon>
        <taxon>Candidozyma</taxon>
    </lineage>
</organism>
<dbReference type="PANTHER" id="PTHR44942">
    <property type="entry name" value="METHYLTRANSF_11 DOMAIN-CONTAINING PROTEIN"/>
    <property type="match status" value="1"/>
</dbReference>
<keyword evidence="6" id="KW-1185">Reference proteome</keyword>
<dbReference type="GeneID" id="36567673"/>
<dbReference type="Proteomes" id="UP000241107">
    <property type="component" value="Unassembled WGS sequence"/>
</dbReference>
<evidence type="ECO:0000259" key="4">
    <source>
        <dbReference type="Pfam" id="PF08241"/>
    </source>
</evidence>